<accession>A0ABV0VII0</accession>
<gene>
    <name evidence="1" type="ORF">ILYODFUR_030505</name>
</gene>
<dbReference type="Proteomes" id="UP001482620">
    <property type="component" value="Unassembled WGS sequence"/>
</dbReference>
<sequence length="149" mass="16925">MLAGLVNYTLDLADYLLPGARKTLISCNCIRQYQSEQRSRSEIKEADVTPLKHRNINPSFKQDLVLWSPLWNPNKMTHSGVERACSLQLLRHEIFKLAPTQSEISSLTLDCVVVVDSMLHHLVQSLFSRTVADWDTSLTALHHHCCVIT</sequence>
<evidence type="ECO:0000313" key="2">
    <source>
        <dbReference type="Proteomes" id="UP001482620"/>
    </source>
</evidence>
<organism evidence="1 2">
    <name type="scientific">Ilyodon furcidens</name>
    <name type="common">goldbreast splitfin</name>
    <dbReference type="NCBI Taxonomy" id="33524"/>
    <lineage>
        <taxon>Eukaryota</taxon>
        <taxon>Metazoa</taxon>
        <taxon>Chordata</taxon>
        <taxon>Craniata</taxon>
        <taxon>Vertebrata</taxon>
        <taxon>Euteleostomi</taxon>
        <taxon>Actinopterygii</taxon>
        <taxon>Neopterygii</taxon>
        <taxon>Teleostei</taxon>
        <taxon>Neoteleostei</taxon>
        <taxon>Acanthomorphata</taxon>
        <taxon>Ovalentaria</taxon>
        <taxon>Atherinomorphae</taxon>
        <taxon>Cyprinodontiformes</taxon>
        <taxon>Goodeidae</taxon>
        <taxon>Ilyodon</taxon>
    </lineage>
</organism>
<comment type="caution">
    <text evidence="1">The sequence shown here is derived from an EMBL/GenBank/DDBJ whole genome shotgun (WGS) entry which is preliminary data.</text>
</comment>
<reference evidence="1 2" key="1">
    <citation type="submission" date="2021-06" db="EMBL/GenBank/DDBJ databases">
        <authorList>
            <person name="Palmer J.M."/>
        </authorList>
    </citation>
    <scope>NUCLEOTIDE SEQUENCE [LARGE SCALE GENOMIC DNA]</scope>
    <source>
        <strain evidence="2">if_2019</strain>
        <tissue evidence="1">Muscle</tissue>
    </source>
</reference>
<protein>
    <submittedName>
        <fullName evidence="1">Uncharacterized protein</fullName>
    </submittedName>
</protein>
<name>A0ABV0VII0_9TELE</name>
<keyword evidence="2" id="KW-1185">Reference proteome</keyword>
<dbReference type="EMBL" id="JAHRIQ010108811">
    <property type="protein sequence ID" value="MEQ2257055.1"/>
    <property type="molecule type" value="Genomic_DNA"/>
</dbReference>
<evidence type="ECO:0000313" key="1">
    <source>
        <dbReference type="EMBL" id="MEQ2257055.1"/>
    </source>
</evidence>
<proteinExistence type="predicted"/>